<dbReference type="eggNOG" id="COG2984">
    <property type="taxonomic scope" value="Bacteria"/>
</dbReference>
<dbReference type="Proteomes" id="UP000029492">
    <property type="component" value="Chromosome"/>
</dbReference>
<dbReference type="Pfam" id="PF04392">
    <property type="entry name" value="ABC_sub_bind"/>
    <property type="match status" value="1"/>
</dbReference>
<dbReference type="RefSeq" id="WP_043760533.1">
    <property type="nucleotide sequence ID" value="NZ_CP003811.1"/>
</dbReference>
<proteinExistence type="predicted"/>
<dbReference type="AlphaFoldDB" id="A0A089P2V1"/>
<dbReference type="Gene3D" id="3.40.50.2300">
    <property type="match status" value="2"/>
</dbReference>
<evidence type="ECO:0000313" key="1">
    <source>
        <dbReference type="EMBL" id="AIQ93992.1"/>
    </source>
</evidence>
<organism evidence="1 2">
    <name type="scientific">Methylobacterium oryzae CBMB20</name>
    <dbReference type="NCBI Taxonomy" id="693986"/>
    <lineage>
        <taxon>Bacteria</taxon>
        <taxon>Pseudomonadati</taxon>
        <taxon>Pseudomonadota</taxon>
        <taxon>Alphaproteobacteria</taxon>
        <taxon>Hyphomicrobiales</taxon>
        <taxon>Methylobacteriaceae</taxon>
        <taxon>Methylobacterium</taxon>
    </lineage>
</organism>
<name>A0A089P2V1_9HYPH</name>
<gene>
    <name evidence="1" type="ORF">MOC_6237</name>
</gene>
<dbReference type="PANTHER" id="PTHR35271">
    <property type="entry name" value="ABC TRANSPORTER, SUBSTRATE-BINDING LIPOPROTEIN-RELATED"/>
    <property type="match status" value="1"/>
</dbReference>
<dbReference type="EMBL" id="CP003811">
    <property type="protein sequence ID" value="AIQ93992.1"/>
    <property type="molecule type" value="Genomic_DNA"/>
</dbReference>
<sequence length="328" mass="34608">MRRRDVIAGLGGAAAWPALAAGPAKGQRRLGILLVYGEAHPDSPVIVDTLKESLNRAGWIWGQNLAVDLQYGNGEAERMRGQAEEILARKPDVVLAQGVVGATALQRATTTVPVVFMMLQDPVGGGFVSNLSRPGGNLTGFTNFDFILVGKWLQLLKELSPGVTRALALINPDYRARLAGYTAEMARIGPELGIDARIAGVHDAAEIEAAITGFAAQPKGGLIALPDAVTGVYSQRIVDLAAAYRLPAVYAYAAPVRLGGLAAYTTSVEQDVQRAAGYLDRILRGAVVGDLPVQASERFITLLNLKTAATLGLTISASLMAKVDELVE</sequence>
<keyword evidence="2" id="KW-1185">Reference proteome</keyword>
<accession>A0A089P2V1</accession>
<dbReference type="HOGENOM" id="CLU_058196_3_0_5"/>
<evidence type="ECO:0000313" key="2">
    <source>
        <dbReference type="Proteomes" id="UP000029492"/>
    </source>
</evidence>
<dbReference type="PANTHER" id="PTHR35271:SF1">
    <property type="entry name" value="ABC TRANSPORTER, SUBSTRATE-BINDING LIPOPROTEIN"/>
    <property type="match status" value="1"/>
</dbReference>
<dbReference type="CDD" id="cd06325">
    <property type="entry name" value="PBP1_ABC_unchar_transporter"/>
    <property type="match status" value="1"/>
</dbReference>
<protein>
    <submittedName>
        <fullName evidence="1">Protein of unassigned function</fullName>
    </submittedName>
</protein>
<dbReference type="STRING" id="693986.MOC_6237"/>
<reference evidence="1 2" key="1">
    <citation type="journal article" date="2014" name="PLoS ONE">
        <title>Genome Information of Methylobacterium oryzae, a Plant-Probiotic Methylotroph in the Phyllosphere.</title>
        <authorList>
            <person name="Kwak M.J."/>
            <person name="Jeong H."/>
            <person name="Madhaiyan M."/>
            <person name="Lee Y."/>
            <person name="Sa T.M."/>
            <person name="Oh T.K."/>
            <person name="Kim J.F."/>
        </authorList>
    </citation>
    <scope>NUCLEOTIDE SEQUENCE [LARGE SCALE GENOMIC DNA]</scope>
    <source>
        <strain evidence="1 2">CBMB20</strain>
    </source>
</reference>
<dbReference type="KEGG" id="mor:MOC_6237"/>
<dbReference type="InterPro" id="IPR007487">
    <property type="entry name" value="ABC_transpt-TYRBP-like"/>
</dbReference>